<evidence type="ECO:0000313" key="6">
    <source>
        <dbReference type="Proteomes" id="UP000015101"/>
    </source>
</evidence>
<dbReference type="PANTHER" id="PTHR45632:SF3">
    <property type="entry name" value="KELCH-LIKE PROTEIN 32"/>
    <property type="match status" value="1"/>
</dbReference>
<reference evidence="6" key="1">
    <citation type="submission" date="2012-12" db="EMBL/GenBank/DDBJ databases">
        <authorList>
            <person name="Hellsten U."/>
            <person name="Grimwood J."/>
            <person name="Chapman J.A."/>
            <person name="Shapiro H."/>
            <person name="Aerts A."/>
            <person name="Otillar R.P."/>
            <person name="Terry A.Y."/>
            <person name="Boore J.L."/>
            <person name="Simakov O."/>
            <person name="Marletaz F."/>
            <person name="Cho S.-J."/>
            <person name="Edsinger-Gonzales E."/>
            <person name="Havlak P."/>
            <person name="Kuo D.-H."/>
            <person name="Larsson T."/>
            <person name="Lv J."/>
            <person name="Arendt D."/>
            <person name="Savage R."/>
            <person name="Osoegawa K."/>
            <person name="de Jong P."/>
            <person name="Lindberg D.R."/>
            <person name="Seaver E.C."/>
            <person name="Weisblat D.A."/>
            <person name="Putnam N.H."/>
            <person name="Grigoriev I.V."/>
            <person name="Rokhsar D.S."/>
        </authorList>
    </citation>
    <scope>NUCLEOTIDE SEQUENCE</scope>
</reference>
<dbReference type="OrthoDB" id="10027872at2759"/>
<sequence length="164" mass="18811">MASLNLKPDNMMNGNVNHHATNHLDSFSLTAANEEAKKKQDEGFSVEDQKRRDDILTRMNTMRKEGNLCDAILDVKGQSLSVHRVVLASSCTFFYEMFSLSESRNKRVDTKEPFVLEGMDFESVERIVNYFYTSNAFITDMNMSTTITFFCPLDLIFENLITHT</sequence>
<dbReference type="AlphaFoldDB" id="T1F0L7"/>
<keyword evidence="6" id="KW-1185">Reference proteome</keyword>
<dbReference type="Pfam" id="PF00651">
    <property type="entry name" value="BTB"/>
    <property type="match status" value="1"/>
</dbReference>
<evidence type="ECO:0000313" key="4">
    <source>
        <dbReference type="EMBL" id="ESO09463.1"/>
    </source>
</evidence>
<dbReference type="EMBL" id="AMQM01002972">
    <property type="status" value="NOT_ANNOTATED_CDS"/>
    <property type="molecule type" value="Genomic_DNA"/>
</dbReference>
<dbReference type="STRING" id="6412.T1F0L7"/>
<gene>
    <name evidence="5" type="primary">20202367</name>
    <name evidence="4" type="ORF">HELRODRAFT_168447</name>
</gene>
<dbReference type="PANTHER" id="PTHR45632">
    <property type="entry name" value="LD33804P"/>
    <property type="match status" value="1"/>
</dbReference>
<evidence type="ECO:0000256" key="1">
    <source>
        <dbReference type="ARBA" id="ARBA00022441"/>
    </source>
</evidence>
<dbReference type="InParanoid" id="T1F0L7"/>
<dbReference type="RefSeq" id="XP_009012556.1">
    <property type="nucleotide sequence ID" value="XM_009014308.1"/>
</dbReference>
<dbReference type="HOGENOM" id="CLU_1620824_0_0_1"/>
<feature type="domain" description="BTB" evidence="3">
    <location>
        <begin position="69"/>
        <end position="140"/>
    </location>
</feature>
<dbReference type="SMART" id="SM00225">
    <property type="entry name" value="BTB"/>
    <property type="match status" value="1"/>
</dbReference>
<dbReference type="Proteomes" id="UP000015101">
    <property type="component" value="Unassembled WGS sequence"/>
</dbReference>
<dbReference type="InterPro" id="IPR011333">
    <property type="entry name" value="SKP1/BTB/POZ_sf"/>
</dbReference>
<protein>
    <recommendedName>
        <fullName evidence="3">BTB domain-containing protein</fullName>
    </recommendedName>
</protein>
<dbReference type="InterPro" id="IPR000210">
    <property type="entry name" value="BTB/POZ_dom"/>
</dbReference>
<dbReference type="PROSITE" id="PS50097">
    <property type="entry name" value="BTB"/>
    <property type="match status" value="1"/>
</dbReference>
<dbReference type="CTD" id="20202367"/>
<keyword evidence="2" id="KW-0677">Repeat</keyword>
<proteinExistence type="predicted"/>
<organism evidence="5 6">
    <name type="scientific">Helobdella robusta</name>
    <name type="common">Californian leech</name>
    <dbReference type="NCBI Taxonomy" id="6412"/>
    <lineage>
        <taxon>Eukaryota</taxon>
        <taxon>Metazoa</taxon>
        <taxon>Spiralia</taxon>
        <taxon>Lophotrochozoa</taxon>
        <taxon>Annelida</taxon>
        <taxon>Clitellata</taxon>
        <taxon>Hirudinea</taxon>
        <taxon>Rhynchobdellida</taxon>
        <taxon>Glossiphoniidae</taxon>
        <taxon>Helobdella</taxon>
    </lineage>
</organism>
<dbReference type="KEGG" id="hro:HELRODRAFT_168447"/>
<dbReference type="eggNOG" id="KOG4441">
    <property type="taxonomic scope" value="Eukaryota"/>
</dbReference>
<dbReference type="EnsemblMetazoa" id="HelroT168447">
    <property type="protein sequence ID" value="HelroP168447"/>
    <property type="gene ID" value="HelroG168447"/>
</dbReference>
<evidence type="ECO:0000256" key="2">
    <source>
        <dbReference type="ARBA" id="ARBA00022737"/>
    </source>
</evidence>
<evidence type="ECO:0000313" key="5">
    <source>
        <dbReference type="EnsemblMetazoa" id="HelroP168447"/>
    </source>
</evidence>
<name>T1F0L7_HELRO</name>
<dbReference type="GeneID" id="20202367"/>
<dbReference type="EMBL" id="KB095959">
    <property type="protein sequence ID" value="ESO09463.1"/>
    <property type="molecule type" value="Genomic_DNA"/>
</dbReference>
<evidence type="ECO:0000259" key="3">
    <source>
        <dbReference type="PROSITE" id="PS50097"/>
    </source>
</evidence>
<reference evidence="5" key="3">
    <citation type="submission" date="2015-06" db="UniProtKB">
        <authorList>
            <consortium name="EnsemblMetazoa"/>
        </authorList>
    </citation>
    <scope>IDENTIFICATION</scope>
</reference>
<dbReference type="SUPFAM" id="SSF54695">
    <property type="entry name" value="POZ domain"/>
    <property type="match status" value="1"/>
</dbReference>
<reference evidence="4 6" key="2">
    <citation type="journal article" date="2013" name="Nature">
        <title>Insights into bilaterian evolution from three spiralian genomes.</title>
        <authorList>
            <person name="Simakov O."/>
            <person name="Marletaz F."/>
            <person name="Cho S.J."/>
            <person name="Edsinger-Gonzales E."/>
            <person name="Havlak P."/>
            <person name="Hellsten U."/>
            <person name="Kuo D.H."/>
            <person name="Larsson T."/>
            <person name="Lv J."/>
            <person name="Arendt D."/>
            <person name="Savage R."/>
            <person name="Osoegawa K."/>
            <person name="de Jong P."/>
            <person name="Grimwood J."/>
            <person name="Chapman J.A."/>
            <person name="Shapiro H."/>
            <person name="Aerts A."/>
            <person name="Otillar R.P."/>
            <person name="Terry A.Y."/>
            <person name="Boore J.L."/>
            <person name="Grigoriev I.V."/>
            <person name="Lindberg D.R."/>
            <person name="Seaver E.C."/>
            <person name="Weisblat D.A."/>
            <person name="Putnam N.H."/>
            <person name="Rokhsar D.S."/>
        </authorList>
    </citation>
    <scope>NUCLEOTIDE SEQUENCE</scope>
</reference>
<dbReference type="Gene3D" id="3.30.710.10">
    <property type="entry name" value="Potassium Channel Kv1.1, Chain A"/>
    <property type="match status" value="1"/>
</dbReference>
<keyword evidence="1" id="KW-0880">Kelch repeat</keyword>
<accession>T1F0L7</accession>